<gene>
    <name evidence="7" type="ordered locus">MCJ_001850</name>
</gene>
<dbReference type="AlphaFoldDB" id="C5J5Y6"/>
<sequence length="359" mass="42592">MNKSQKYLKSILVKKDKYLIFTRKIWFWIIFIILKPFFFFISINAGHRKIKQKVSKNDLRDIVKKTLEKTSNKTFAIISVSQAFYILVSFIPILTLITILLLFLSKIVPSFVHNGKEWKFYDFIISEVLNKFIPGIQQSISFINNVTSKSMTNIAFLALLGSSFLIGANGYSRFINYYSLSYNHTDPINFWILKLKSFLIIIGIVIITTIFIYLSSLLFFVFKYWSLFFKSSILFYNIFFYFSSFVLLLLFFFVSSFLLLKYLPSFKLNRKWITPGVWIMMSSNTVFTFLFSLLVLNGWINYDKFGSTSTFLYLSTFSLYISQFYHFSIITNYSYSQKFFRKTYVSKWYAKFQKSYLSF</sequence>
<evidence type="ECO:0000256" key="5">
    <source>
        <dbReference type="ARBA" id="ARBA00023136"/>
    </source>
</evidence>
<dbReference type="KEGG" id="mco:MCJ_001850"/>
<feature type="transmembrane region" description="Helical" evidence="6">
    <location>
        <begin position="198"/>
        <end position="222"/>
    </location>
</feature>
<feature type="transmembrane region" description="Helical" evidence="6">
    <location>
        <begin position="154"/>
        <end position="171"/>
    </location>
</feature>
<proteinExistence type="predicted"/>
<keyword evidence="8" id="KW-1185">Reference proteome</keyword>
<reference evidence="8" key="1">
    <citation type="journal article" date="2009" name="BMC Bioinformatics">
        <title>The Mycoplasma conjunctivae genome sequencing, annotation and analysis.</title>
        <authorList>
            <person name="Calderon-Copete S.P."/>
            <person name="Wigger G."/>
            <person name="Wunderlin C."/>
            <person name="Schmidheini T."/>
            <person name="Frey J."/>
            <person name="Quail M.A."/>
            <person name="Falquet L."/>
        </authorList>
    </citation>
    <scope>NUCLEOTIDE SEQUENCE [LARGE SCALE GENOMIC DNA]</scope>
    <source>
        <strain evidence="8">ATCC 25834 / NCTC 10147 / HRC/581</strain>
    </source>
</reference>
<comment type="subcellular location">
    <subcellularLocation>
        <location evidence="1">Cell membrane</location>
        <topology evidence="1">Multi-pass membrane protein</topology>
    </subcellularLocation>
</comment>
<keyword evidence="5 6" id="KW-0472">Membrane</keyword>
<feature type="transmembrane region" description="Helical" evidence="6">
    <location>
        <begin position="83"/>
        <end position="104"/>
    </location>
</feature>
<evidence type="ECO:0000256" key="1">
    <source>
        <dbReference type="ARBA" id="ARBA00004651"/>
    </source>
</evidence>
<accession>C5J5Y6</accession>
<evidence type="ECO:0000256" key="3">
    <source>
        <dbReference type="ARBA" id="ARBA00022692"/>
    </source>
</evidence>
<keyword evidence="4 6" id="KW-1133">Transmembrane helix</keyword>
<evidence type="ECO:0000256" key="4">
    <source>
        <dbReference type="ARBA" id="ARBA00022989"/>
    </source>
</evidence>
<dbReference type="EMBL" id="FM864216">
    <property type="protein sequence ID" value="CAT04878.1"/>
    <property type="molecule type" value="Genomic_DNA"/>
</dbReference>
<feature type="transmembrane region" description="Helical" evidence="6">
    <location>
        <begin position="312"/>
        <end position="333"/>
    </location>
</feature>
<dbReference type="InterPro" id="IPR017039">
    <property type="entry name" value="Virul_fac_BrkB"/>
</dbReference>
<dbReference type="HOGENOM" id="CLU_764666_0_0_14"/>
<feature type="transmembrane region" description="Helical" evidence="6">
    <location>
        <begin position="25"/>
        <end position="46"/>
    </location>
</feature>
<evidence type="ECO:0000256" key="6">
    <source>
        <dbReference type="SAM" id="Phobius"/>
    </source>
</evidence>
<evidence type="ECO:0000313" key="7">
    <source>
        <dbReference type="EMBL" id="CAT04878.1"/>
    </source>
</evidence>
<evidence type="ECO:0000256" key="2">
    <source>
        <dbReference type="ARBA" id="ARBA00022475"/>
    </source>
</evidence>
<keyword evidence="3 6" id="KW-0812">Transmembrane</keyword>
<name>C5J5Y6_MESCH</name>
<keyword evidence="2" id="KW-1003">Cell membrane</keyword>
<feature type="transmembrane region" description="Helical" evidence="6">
    <location>
        <begin position="234"/>
        <end position="260"/>
    </location>
</feature>
<organism evidence="7 8">
    <name type="scientific">Mesomycoplasma conjunctivae (strain ATCC 25834 / NCTC 10147 / HRC/581)</name>
    <name type="common">Mycoplasma conjunctivae</name>
    <dbReference type="NCBI Taxonomy" id="572263"/>
    <lineage>
        <taxon>Bacteria</taxon>
        <taxon>Bacillati</taxon>
        <taxon>Mycoplasmatota</taxon>
        <taxon>Mycoplasmoidales</taxon>
        <taxon>Metamycoplasmataceae</taxon>
        <taxon>Mesomycoplasma</taxon>
    </lineage>
</organism>
<dbReference type="GO" id="GO:0005886">
    <property type="term" value="C:plasma membrane"/>
    <property type="evidence" value="ECO:0007669"/>
    <property type="project" value="UniProtKB-SubCell"/>
</dbReference>
<evidence type="ECO:0000313" key="8">
    <source>
        <dbReference type="Proteomes" id="UP000001491"/>
    </source>
</evidence>
<dbReference type="Proteomes" id="UP000001491">
    <property type="component" value="Chromosome"/>
</dbReference>
<dbReference type="eggNOG" id="COG1295">
    <property type="taxonomic scope" value="Bacteria"/>
</dbReference>
<feature type="transmembrane region" description="Helical" evidence="6">
    <location>
        <begin position="272"/>
        <end position="300"/>
    </location>
</feature>
<protein>
    <submittedName>
        <fullName evidence="7">Uncharacterized protein</fullName>
    </submittedName>
</protein>
<dbReference type="Pfam" id="PF03631">
    <property type="entry name" value="Virul_fac_BrkB"/>
    <property type="match status" value="1"/>
</dbReference>